<keyword evidence="2" id="KW-1185">Reference proteome</keyword>
<organism evidence="1 2">
    <name type="scientific">Desulfonema magnum</name>
    <dbReference type="NCBI Taxonomy" id="45655"/>
    <lineage>
        <taxon>Bacteria</taxon>
        <taxon>Pseudomonadati</taxon>
        <taxon>Thermodesulfobacteriota</taxon>
        <taxon>Desulfobacteria</taxon>
        <taxon>Desulfobacterales</taxon>
        <taxon>Desulfococcaceae</taxon>
        <taxon>Desulfonema</taxon>
    </lineage>
</organism>
<sequence length="57" mass="7031">MVHEAEPLRMRSQAEPGNENFYAFFECTRARFVFISRSQHEIQHQEKLIWNLFRQLY</sequence>
<evidence type="ECO:0000313" key="1">
    <source>
        <dbReference type="EMBL" id="QTA88493.1"/>
    </source>
</evidence>
<proteinExistence type="predicted"/>
<dbReference type="AlphaFoldDB" id="A0A975BMZ4"/>
<dbReference type="KEGG" id="dmm:dnm_045400"/>
<dbReference type="Proteomes" id="UP000663722">
    <property type="component" value="Chromosome"/>
</dbReference>
<gene>
    <name evidence="1" type="ORF">dnm_045400</name>
</gene>
<dbReference type="EMBL" id="CP061800">
    <property type="protein sequence ID" value="QTA88493.1"/>
    <property type="molecule type" value="Genomic_DNA"/>
</dbReference>
<protein>
    <submittedName>
        <fullName evidence="1">Uncharacterized protein</fullName>
    </submittedName>
</protein>
<accession>A0A975BMZ4</accession>
<evidence type="ECO:0000313" key="2">
    <source>
        <dbReference type="Proteomes" id="UP000663722"/>
    </source>
</evidence>
<name>A0A975BMZ4_9BACT</name>
<reference evidence="1" key="1">
    <citation type="journal article" date="2021" name="Microb. Physiol.">
        <title>Proteogenomic Insights into the Physiology of Marine, Sulfate-Reducing, Filamentous Desulfonema limicola and Desulfonema magnum.</title>
        <authorList>
            <person name="Schnaars V."/>
            <person name="Wohlbrand L."/>
            <person name="Scheve S."/>
            <person name="Hinrichs C."/>
            <person name="Reinhardt R."/>
            <person name="Rabus R."/>
        </authorList>
    </citation>
    <scope>NUCLEOTIDE SEQUENCE</scope>
    <source>
        <strain evidence="1">4be13</strain>
    </source>
</reference>